<sequence length="534" mass="59508">MIAAFVNGRIYVSFRPLKVVEAILVASGRIIHAGSGEEVRKIAEELGGEVIDLNGKTVLPGFIDSHLHLEELGMALETLDLRGVGSIVELKERVREYSERVRTTWILGHGWDQELFEEKRWPTRWDLDEAVDDRPVMLSRVCLHAAVLNTRAMEMARLLDADLQGVVRDDNGEAIGVVKEEAFELAREKFKETLSLEDYEHFVRRATDYVASLGITAVGTVSVEEKTLHALSNLEERGELKVRVFAYLDPGKREVKDGSMFGNLDVLGALGKLGIKRGFGRGKLRIAGIKILADGSLGARTAWLSEPYADANTKGYPNVSRDFLERVVREAHGAGLQMAVHGIGDATIDMILDVYSSLDGPGGMRHRIEHASILRPDQIERMAKLGVVASVQPHFVITDWWAVRRVGEERARWVYPFGSMIRAGIVLGFGTDSPIEPTNPWETVYAAVTRGKHEGVEVYRYTEYERVTLEEALWAYTHGSAYVLHSENDLGTLEEGKLADFIVVDRDPFEAGEKELKEIRVLGTYVGGERVWGS</sequence>
<name>A0A2Z2MPH0_9EURY</name>
<keyword evidence="3" id="KW-1185">Reference proteome</keyword>
<dbReference type="Proteomes" id="UP000250125">
    <property type="component" value="Chromosome"/>
</dbReference>
<dbReference type="PANTHER" id="PTHR22642">
    <property type="entry name" value="IMIDAZOLONEPROPIONASE"/>
    <property type="match status" value="1"/>
</dbReference>
<protein>
    <submittedName>
        <fullName evidence="2">Amidohydrolase</fullName>
    </submittedName>
</protein>
<dbReference type="PANTHER" id="PTHR22642:SF2">
    <property type="entry name" value="PROTEIN LONG AFTER FAR-RED 3"/>
    <property type="match status" value="1"/>
</dbReference>
<dbReference type="InterPro" id="IPR032466">
    <property type="entry name" value="Metal_Hydrolase"/>
</dbReference>
<dbReference type="Pfam" id="PF07969">
    <property type="entry name" value="Amidohydro_3"/>
    <property type="match status" value="1"/>
</dbReference>
<feature type="domain" description="Amidohydrolase 3" evidence="1">
    <location>
        <begin position="49"/>
        <end position="531"/>
    </location>
</feature>
<dbReference type="AlphaFoldDB" id="A0A2Z2MPH0"/>
<reference evidence="2 3" key="1">
    <citation type="submission" date="2016-04" db="EMBL/GenBank/DDBJ databases">
        <title>Complete genome sequence of Thermococcus siculi type strain RG-20.</title>
        <authorList>
            <person name="Oger P.M."/>
        </authorList>
    </citation>
    <scope>NUCLEOTIDE SEQUENCE [LARGE SCALE GENOMIC DNA]</scope>
    <source>
        <strain evidence="2 3">RG-20</strain>
    </source>
</reference>
<dbReference type="InterPro" id="IPR013108">
    <property type="entry name" value="Amidohydro_3"/>
</dbReference>
<dbReference type="GO" id="GO:0016810">
    <property type="term" value="F:hydrolase activity, acting on carbon-nitrogen (but not peptide) bonds"/>
    <property type="evidence" value="ECO:0007669"/>
    <property type="project" value="InterPro"/>
</dbReference>
<dbReference type="Gene3D" id="3.10.310.70">
    <property type="match status" value="1"/>
</dbReference>
<dbReference type="InterPro" id="IPR033932">
    <property type="entry name" value="YtcJ-like"/>
</dbReference>
<dbReference type="KEGG" id="tsl:A3L11_05200"/>
<dbReference type="Gene3D" id="2.30.40.10">
    <property type="entry name" value="Urease, subunit C, domain 1"/>
    <property type="match status" value="1"/>
</dbReference>
<dbReference type="CDD" id="cd01300">
    <property type="entry name" value="YtcJ_like"/>
    <property type="match status" value="1"/>
</dbReference>
<organism evidence="2 3">
    <name type="scientific">Thermococcus siculi</name>
    <dbReference type="NCBI Taxonomy" id="72803"/>
    <lineage>
        <taxon>Archaea</taxon>
        <taxon>Methanobacteriati</taxon>
        <taxon>Methanobacteriota</taxon>
        <taxon>Thermococci</taxon>
        <taxon>Thermococcales</taxon>
        <taxon>Thermococcaceae</taxon>
        <taxon>Thermococcus</taxon>
    </lineage>
</organism>
<evidence type="ECO:0000313" key="2">
    <source>
        <dbReference type="EMBL" id="ASJ09748.1"/>
    </source>
</evidence>
<evidence type="ECO:0000259" key="1">
    <source>
        <dbReference type="Pfam" id="PF07969"/>
    </source>
</evidence>
<dbReference type="SUPFAM" id="SSF51556">
    <property type="entry name" value="Metallo-dependent hydrolases"/>
    <property type="match status" value="1"/>
</dbReference>
<dbReference type="EMBL" id="CP015103">
    <property type="protein sequence ID" value="ASJ09748.1"/>
    <property type="molecule type" value="Genomic_DNA"/>
</dbReference>
<keyword evidence="2" id="KW-0378">Hydrolase</keyword>
<accession>A0A2Z2MPH0</accession>
<dbReference type="Gene3D" id="3.20.20.140">
    <property type="entry name" value="Metal-dependent hydrolases"/>
    <property type="match status" value="1"/>
</dbReference>
<evidence type="ECO:0000313" key="3">
    <source>
        <dbReference type="Proteomes" id="UP000250125"/>
    </source>
</evidence>
<gene>
    <name evidence="2" type="ORF">A3L11_05200</name>
</gene>
<dbReference type="SUPFAM" id="SSF51338">
    <property type="entry name" value="Composite domain of metallo-dependent hydrolases"/>
    <property type="match status" value="1"/>
</dbReference>
<dbReference type="OrthoDB" id="8791at2157"/>
<dbReference type="InterPro" id="IPR011059">
    <property type="entry name" value="Metal-dep_hydrolase_composite"/>
</dbReference>
<proteinExistence type="predicted"/>